<gene>
    <name evidence="2" type="ORF">KIW84_058032</name>
</gene>
<dbReference type="AlphaFoldDB" id="A0A9D5ANR8"/>
<sequence>MFEQIDGTFQNGLLNHTTDIQQQYDSTHSLLAITLKEIINSASSITQTLSGQLADGQRKLLEIEDNSKVVVDPFVMQVNNYLHEITEDPTKELSRLINEQKFEEAFTRALYRSDVSIVSWLCSQAGLTGLLTMTPMPLSQGVLLSLLQQLSCGISQLSHAPDRPSISECNTPANASAAVTHVQVEVFAATREQKLLLDDIRKLSLWCDSSRDVHAEKESNSWMITGGRSMLVQGLKRELLSAQKSRKAASVALRLALQKAAQLRLAEKEKNKSPSYAMRISLQINKVVWSMLVDGKSFAEAEINGMIYDFDRDYNDAGVTIERKVDLIHF</sequence>
<keyword evidence="3" id="KW-1185">Reference proteome</keyword>
<feature type="domain" description="Enhancer of mRNA-decapping protein 4 C-terminal" evidence="1">
    <location>
        <begin position="94"/>
        <end position="157"/>
    </location>
</feature>
<evidence type="ECO:0000313" key="2">
    <source>
        <dbReference type="EMBL" id="KAI5413709.1"/>
    </source>
</evidence>
<reference evidence="2 3" key="1">
    <citation type="journal article" date="2022" name="Nat. Genet.">
        <title>Improved pea reference genome and pan-genome highlight genomic features and evolutionary characteristics.</title>
        <authorList>
            <person name="Yang T."/>
            <person name="Liu R."/>
            <person name="Luo Y."/>
            <person name="Hu S."/>
            <person name="Wang D."/>
            <person name="Wang C."/>
            <person name="Pandey M.K."/>
            <person name="Ge S."/>
            <person name="Xu Q."/>
            <person name="Li N."/>
            <person name="Li G."/>
            <person name="Huang Y."/>
            <person name="Saxena R.K."/>
            <person name="Ji Y."/>
            <person name="Li M."/>
            <person name="Yan X."/>
            <person name="He Y."/>
            <person name="Liu Y."/>
            <person name="Wang X."/>
            <person name="Xiang C."/>
            <person name="Varshney R.K."/>
            <person name="Ding H."/>
            <person name="Gao S."/>
            <person name="Zong X."/>
        </authorList>
    </citation>
    <scope>NUCLEOTIDE SEQUENCE [LARGE SCALE GENOMIC DNA]</scope>
    <source>
        <strain evidence="2 3">cv. Zhongwan 6</strain>
    </source>
</reference>
<dbReference type="EMBL" id="JAMSHJ010000005">
    <property type="protein sequence ID" value="KAI5413709.1"/>
    <property type="molecule type" value="Genomic_DNA"/>
</dbReference>
<evidence type="ECO:0000259" key="1">
    <source>
        <dbReference type="Pfam" id="PF21289"/>
    </source>
</evidence>
<accession>A0A9D5ANR8</accession>
<dbReference type="Pfam" id="PF10344">
    <property type="entry name" value="Hobbit"/>
    <property type="match status" value="1"/>
</dbReference>
<dbReference type="Pfam" id="PF21289">
    <property type="entry name" value="EDC4_C"/>
    <property type="match status" value="1"/>
</dbReference>
<comment type="caution">
    <text evidence="2">The sequence shown here is derived from an EMBL/GenBank/DDBJ whole genome shotgun (WGS) entry which is preliminary data.</text>
</comment>
<dbReference type="PANTHER" id="PTHR15598">
    <property type="entry name" value="ENHANCER OF MRNA-DECAPPING PROTEIN 4"/>
    <property type="match status" value="1"/>
</dbReference>
<dbReference type="Gramene" id="Psat05G0803200-T1">
    <property type="protein sequence ID" value="KAI5413709.1"/>
    <property type="gene ID" value="KIW84_058032"/>
</dbReference>
<name>A0A9D5ANR8_PEA</name>
<organism evidence="2 3">
    <name type="scientific">Pisum sativum</name>
    <name type="common">Garden pea</name>
    <name type="synonym">Lathyrus oleraceus</name>
    <dbReference type="NCBI Taxonomy" id="3888"/>
    <lineage>
        <taxon>Eukaryota</taxon>
        <taxon>Viridiplantae</taxon>
        <taxon>Streptophyta</taxon>
        <taxon>Embryophyta</taxon>
        <taxon>Tracheophyta</taxon>
        <taxon>Spermatophyta</taxon>
        <taxon>Magnoliopsida</taxon>
        <taxon>eudicotyledons</taxon>
        <taxon>Gunneridae</taxon>
        <taxon>Pentapetalae</taxon>
        <taxon>rosids</taxon>
        <taxon>fabids</taxon>
        <taxon>Fabales</taxon>
        <taxon>Fabaceae</taxon>
        <taxon>Papilionoideae</taxon>
        <taxon>50 kb inversion clade</taxon>
        <taxon>NPAAA clade</taxon>
        <taxon>Hologalegina</taxon>
        <taxon>IRL clade</taxon>
        <taxon>Fabeae</taxon>
        <taxon>Lathyrus</taxon>
    </lineage>
</organism>
<proteinExistence type="predicted"/>
<dbReference type="PANTHER" id="PTHR15598:SF7">
    <property type="entry name" value="ENHANCER OF MRNA-DECAPPING-LIKE PROTEIN"/>
    <property type="match status" value="1"/>
</dbReference>
<dbReference type="GO" id="GO:0000932">
    <property type="term" value="C:P-body"/>
    <property type="evidence" value="ECO:0007669"/>
    <property type="project" value="TreeGrafter"/>
</dbReference>
<dbReference type="InterPro" id="IPR045152">
    <property type="entry name" value="EDC4-like"/>
</dbReference>
<dbReference type="InterPro" id="IPR049404">
    <property type="entry name" value="EDC4_C"/>
</dbReference>
<dbReference type="Proteomes" id="UP001058974">
    <property type="component" value="Chromosome 5"/>
</dbReference>
<dbReference type="InterPro" id="IPR045167">
    <property type="entry name" value="Hobbit"/>
</dbReference>
<dbReference type="GO" id="GO:0031087">
    <property type="term" value="P:deadenylation-independent decapping of nuclear-transcribed mRNA"/>
    <property type="evidence" value="ECO:0007669"/>
    <property type="project" value="InterPro"/>
</dbReference>
<protein>
    <recommendedName>
        <fullName evidence="1">Enhancer of mRNA-decapping protein 4 C-terminal domain-containing protein</fullName>
    </recommendedName>
</protein>
<evidence type="ECO:0000313" key="3">
    <source>
        <dbReference type="Proteomes" id="UP001058974"/>
    </source>
</evidence>